<dbReference type="SMART" id="SM00360">
    <property type="entry name" value="RRM"/>
    <property type="match status" value="1"/>
</dbReference>
<dbReference type="InterPro" id="IPR044598">
    <property type="entry name" value="ZCRB1"/>
</dbReference>
<dbReference type="Gene3D" id="4.10.60.10">
    <property type="entry name" value="Zinc finger, CCHC-type"/>
    <property type="match status" value="1"/>
</dbReference>
<keyword evidence="1" id="KW-0479">Metal-binding</keyword>
<dbReference type="InterPro" id="IPR036875">
    <property type="entry name" value="Znf_CCHC_sf"/>
</dbReference>
<keyword evidence="2" id="KW-0694">RNA-binding</keyword>
<keyword evidence="1" id="KW-0862">Zinc</keyword>
<dbReference type="Gene3D" id="3.30.70.330">
    <property type="match status" value="1"/>
</dbReference>
<name>A0A3R7AF52_9STRA</name>
<feature type="region of interest" description="Disordered" evidence="3">
    <location>
        <begin position="204"/>
        <end position="234"/>
    </location>
</feature>
<dbReference type="AlphaFoldDB" id="A0A3R7AF52"/>
<dbReference type="Proteomes" id="UP000285060">
    <property type="component" value="Unassembled WGS sequence"/>
</dbReference>
<dbReference type="InterPro" id="IPR012677">
    <property type="entry name" value="Nucleotide-bd_a/b_plait_sf"/>
</dbReference>
<evidence type="ECO:0000259" key="5">
    <source>
        <dbReference type="PROSITE" id="PS50158"/>
    </source>
</evidence>
<dbReference type="Pfam" id="PF00076">
    <property type="entry name" value="RRM_1"/>
    <property type="match status" value="1"/>
</dbReference>
<protein>
    <submittedName>
        <fullName evidence="6">Uncharacterized protein</fullName>
    </submittedName>
</protein>
<feature type="domain" description="CCHC-type" evidence="5">
    <location>
        <begin position="117"/>
        <end position="132"/>
    </location>
</feature>
<dbReference type="GO" id="GO:0005689">
    <property type="term" value="C:U12-type spliceosomal complex"/>
    <property type="evidence" value="ECO:0007669"/>
    <property type="project" value="InterPro"/>
</dbReference>
<dbReference type="InterPro" id="IPR001878">
    <property type="entry name" value="Znf_CCHC"/>
</dbReference>
<dbReference type="SUPFAM" id="SSF54928">
    <property type="entry name" value="RNA-binding domain, RBD"/>
    <property type="match status" value="1"/>
</dbReference>
<dbReference type="InterPro" id="IPR000504">
    <property type="entry name" value="RRM_dom"/>
</dbReference>
<sequence>MGHVSAAADAPCRPYCPSKATLYVSMLPYAYTNNDVAQLFTGYGKIARVTLLRHKDTRASRGVAFVQFSQVQDCETACKAMHGALVESMTLNCSISKDNGRSGDFMKKRKYSSKKVCFECNASGHYSYDCPRNVLGSRDKPKFKKPSKRRTKFEHGEAADFFDNPLDDDRYATAALSRPTDRGPCSDIGNVGVAALAYSKHAPSCPMTHATSDSVVSRRQIKKDSYFSDEDESP</sequence>
<evidence type="ECO:0000313" key="6">
    <source>
        <dbReference type="EMBL" id="RHY34351.1"/>
    </source>
</evidence>
<dbReference type="SUPFAM" id="SSF57756">
    <property type="entry name" value="Retrovirus zinc finger-like domains"/>
    <property type="match status" value="1"/>
</dbReference>
<dbReference type="PROSITE" id="PS50102">
    <property type="entry name" value="RRM"/>
    <property type="match status" value="1"/>
</dbReference>
<dbReference type="GO" id="GO:0003723">
    <property type="term" value="F:RNA binding"/>
    <property type="evidence" value="ECO:0007669"/>
    <property type="project" value="UniProtKB-UniRule"/>
</dbReference>
<evidence type="ECO:0000256" key="1">
    <source>
        <dbReference type="PROSITE-ProRule" id="PRU00047"/>
    </source>
</evidence>
<dbReference type="PANTHER" id="PTHR46259:SF1">
    <property type="entry name" value="ZINC FINGER CCHC-TYPE AND RNA-BINDING MOTIF-CONTAINING PROTEIN 1"/>
    <property type="match status" value="1"/>
</dbReference>
<dbReference type="PANTHER" id="PTHR46259">
    <property type="entry name" value="ZINC FINGER CCHC-TYPE AND RNA-BINDING MOTIF-CONTAINING PROTEIN 1"/>
    <property type="match status" value="1"/>
</dbReference>
<accession>A0A3R7AF52</accession>
<dbReference type="InterPro" id="IPR035979">
    <property type="entry name" value="RBD_domain_sf"/>
</dbReference>
<evidence type="ECO:0000256" key="3">
    <source>
        <dbReference type="SAM" id="MobiDB-lite"/>
    </source>
</evidence>
<evidence type="ECO:0000259" key="4">
    <source>
        <dbReference type="PROSITE" id="PS50102"/>
    </source>
</evidence>
<keyword evidence="7" id="KW-1185">Reference proteome</keyword>
<gene>
    <name evidence="6" type="ORF">DYB32_000993</name>
</gene>
<keyword evidence="1" id="KW-0863">Zinc-finger</keyword>
<reference evidence="6 7" key="1">
    <citation type="submission" date="2018-08" db="EMBL/GenBank/DDBJ databases">
        <title>Aphanomyces genome sequencing and annotation.</title>
        <authorList>
            <person name="Minardi D."/>
            <person name="Oidtmann B."/>
            <person name="Van Der Giezen M."/>
            <person name="Studholme D.J."/>
        </authorList>
    </citation>
    <scope>NUCLEOTIDE SEQUENCE [LARGE SCALE GENOMIC DNA]</scope>
    <source>
        <strain evidence="6 7">NJM0002</strain>
    </source>
</reference>
<dbReference type="EMBL" id="QUSY01000032">
    <property type="protein sequence ID" value="RHY34351.1"/>
    <property type="molecule type" value="Genomic_DNA"/>
</dbReference>
<proteinExistence type="predicted"/>
<dbReference type="PROSITE" id="PS50158">
    <property type="entry name" value="ZF_CCHC"/>
    <property type="match status" value="1"/>
</dbReference>
<evidence type="ECO:0000313" key="7">
    <source>
        <dbReference type="Proteomes" id="UP000285060"/>
    </source>
</evidence>
<dbReference type="VEuPathDB" id="FungiDB:H310_13227"/>
<organism evidence="6 7">
    <name type="scientific">Aphanomyces invadans</name>
    <dbReference type="NCBI Taxonomy" id="157072"/>
    <lineage>
        <taxon>Eukaryota</taxon>
        <taxon>Sar</taxon>
        <taxon>Stramenopiles</taxon>
        <taxon>Oomycota</taxon>
        <taxon>Saprolegniomycetes</taxon>
        <taxon>Saprolegniales</taxon>
        <taxon>Verrucalvaceae</taxon>
        <taxon>Aphanomyces</taxon>
    </lineage>
</organism>
<evidence type="ECO:0000256" key="2">
    <source>
        <dbReference type="PROSITE-ProRule" id="PRU00176"/>
    </source>
</evidence>
<dbReference type="GO" id="GO:0008270">
    <property type="term" value="F:zinc ion binding"/>
    <property type="evidence" value="ECO:0007669"/>
    <property type="project" value="UniProtKB-KW"/>
</dbReference>
<dbReference type="Pfam" id="PF00098">
    <property type="entry name" value="zf-CCHC"/>
    <property type="match status" value="1"/>
</dbReference>
<comment type="caution">
    <text evidence="6">The sequence shown here is derived from an EMBL/GenBank/DDBJ whole genome shotgun (WGS) entry which is preliminary data.</text>
</comment>
<feature type="domain" description="RRM" evidence="4">
    <location>
        <begin position="20"/>
        <end position="98"/>
    </location>
</feature>
<dbReference type="GO" id="GO:0000398">
    <property type="term" value="P:mRNA splicing, via spliceosome"/>
    <property type="evidence" value="ECO:0007669"/>
    <property type="project" value="InterPro"/>
</dbReference>